<feature type="signal peptide" evidence="2">
    <location>
        <begin position="1"/>
        <end position="20"/>
    </location>
</feature>
<keyword evidence="5" id="KW-1185">Reference proteome</keyword>
<feature type="compositionally biased region" description="Low complexity" evidence="1">
    <location>
        <begin position="190"/>
        <end position="227"/>
    </location>
</feature>
<dbReference type="EnsemblFungi" id="MAPG_06056T0">
    <property type="protein sequence ID" value="MAPG_06056T0"/>
    <property type="gene ID" value="MAPG_06056"/>
</dbReference>
<dbReference type="EMBL" id="GL876970">
    <property type="protein sequence ID" value="KLU87051.1"/>
    <property type="molecule type" value="Genomic_DNA"/>
</dbReference>
<evidence type="ECO:0000313" key="3">
    <source>
        <dbReference type="EMBL" id="KLU87051.1"/>
    </source>
</evidence>
<reference evidence="4" key="5">
    <citation type="submission" date="2015-06" db="UniProtKB">
        <authorList>
            <consortium name="EnsemblFungi"/>
        </authorList>
    </citation>
    <scope>IDENTIFICATION</scope>
    <source>
        <strain evidence="4">ATCC 64411</strain>
    </source>
</reference>
<evidence type="ECO:0008006" key="6">
    <source>
        <dbReference type="Google" id="ProtNLM"/>
    </source>
</evidence>
<evidence type="ECO:0000313" key="4">
    <source>
        <dbReference type="EnsemblFungi" id="MAPG_06056T0"/>
    </source>
</evidence>
<dbReference type="VEuPathDB" id="FungiDB:MAPG_06056"/>
<feature type="chain" id="PRO_5009385627" description="Infection structure specific protein" evidence="2">
    <location>
        <begin position="21"/>
        <end position="249"/>
    </location>
</feature>
<dbReference type="Proteomes" id="UP000011715">
    <property type="component" value="Unassembled WGS sequence"/>
</dbReference>
<sequence>MQRTATIVCSIAALASAAAAQVPNMVIDLRFPLPTEPPQQQLVPRDVLRMPNTHTTPVESLLQCASTLMSVVSVMPTPPPALQSWALHGARLEQVKEPCSPTMPASLSSDYVDYSSKAISWVLAVSTVVDQVKAKCTEASGKIPMAFAMRCTTQPTVFWVEADGKTRAEEQSLPTQLVPGVTSAPQSAPTSRGAATSTTSSGSAAATGSGSAATTGQTSSTTGATSAASGLRSAGLGMLIGAVACAMLL</sequence>
<dbReference type="EMBL" id="ADBL01001449">
    <property type="status" value="NOT_ANNOTATED_CDS"/>
    <property type="molecule type" value="Genomic_DNA"/>
</dbReference>
<reference evidence="3" key="2">
    <citation type="submission" date="2010-05" db="EMBL/GenBank/DDBJ databases">
        <title>The Genome Sequence of Magnaporthe poae strain ATCC 64411.</title>
        <authorList>
            <consortium name="The Broad Institute Genome Sequencing Platform"/>
            <consortium name="Broad Institute Genome Sequencing Center for Infectious Disease"/>
            <person name="Ma L.-J."/>
            <person name="Dead R."/>
            <person name="Young S."/>
            <person name="Zeng Q."/>
            <person name="Koehrsen M."/>
            <person name="Alvarado L."/>
            <person name="Berlin A."/>
            <person name="Chapman S.B."/>
            <person name="Chen Z."/>
            <person name="Freedman E."/>
            <person name="Gellesch M."/>
            <person name="Goldberg J."/>
            <person name="Griggs A."/>
            <person name="Gujja S."/>
            <person name="Heilman E.R."/>
            <person name="Heiman D."/>
            <person name="Hepburn T."/>
            <person name="Howarth C."/>
            <person name="Jen D."/>
            <person name="Larson L."/>
            <person name="Mehta T."/>
            <person name="Neiman D."/>
            <person name="Pearson M."/>
            <person name="Roberts A."/>
            <person name="Saif S."/>
            <person name="Shea T."/>
            <person name="Shenoy N."/>
            <person name="Sisk P."/>
            <person name="Stolte C."/>
            <person name="Sykes S."/>
            <person name="Walk T."/>
            <person name="White J."/>
            <person name="Yandava C."/>
            <person name="Haas B."/>
            <person name="Nusbaum C."/>
            <person name="Birren B."/>
        </authorList>
    </citation>
    <scope>NUCLEOTIDE SEQUENCE</scope>
    <source>
        <strain evidence="3">ATCC 64411</strain>
    </source>
</reference>
<reference evidence="5" key="1">
    <citation type="submission" date="2010-05" db="EMBL/GenBank/DDBJ databases">
        <title>The genome sequence of Magnaporthe poae strain ATCC 64411.</title>
        <authorList>
            <person name="Ma L.-J."/>
            <person name="Dead R."/>
            <person name="Young S."/>
            <person name="Zeng Q."/>
            <person name="Koehrsen M."/>
            <person name="Alvarado L."/>
            <person name="Berlin A."/>
            <person name="Chapman S.B."/>
            <person name="Chen Z."/>
            <person name="Freedman E."/>
            <person name="Gellesch M."/>
            <person name="Goldberg J."/>
            <person name="Griggs A."/>
            <person name="Gujja S."/>
            <person name="Heilman E.R."/>
            <person name="Heiman D."/>
            <person name="Hepburn T."/>
            <person name="Howarth C."/>
            <person name="Jen D."/>
            <person name="Larson L."/>
            <person name="Mehta T."/>
            <person name="Neiman D."/>
            <person name="Pearson M."/>
            <person name="Roberts A."/>
            <person name="Saif S."/>
            <person name="Shea T."/>
            <person name="Shenoy N."/>
            <person name="Sisk P."/>
            <person name="Stolte C."/>
            <person name="Sykes S."/>
            <person name="Walk T."/>
            <person name="White J."/>
            <person name="Yandava C."/>
            <person name="Haas B."/>
            <person name="Nusbaum C."/>
            <person name="Birren B."/>
        </authorList>
    </citation>
    <scope>NUCLEOTIDE SEQUENCE [LARGE SCALE GENOMIC DNA]</scope>
    <source>
        <strain evidence="5">ATCC 64411 / 73-15</strain>
    </source>
</reference>
<gene>
    <name evidence="3" type="ORF">MAPG_06056</name>
</gene>
<protein>
    <recommendedName>
        <fullName evidence="6">Infection structure specific protein</fullName>
    </recommendedName>
</protein>
<dbReference type="AlphaFoldDB" id="A0A0C4E113"/>
<dbReference type="OMA" id="RTENFRM"/>
<organism evidence="4 5">
    <name type="scientific">Magnaporthiopsis poae (strain ATCC 64411 / 73-15)</name>
    <name type="common">Kentucky bluegrass fungus</name>
    <name type="synonym">Magnaporthe poae</name>
    <dbReference type="NCBI Taxonomy" id="644358"/>
    <lineage>
        <taxon>Eukaryota</taxon>
        <taxon>Fungi</taxon>
        <taxon>Dikarya</taxon>
        <taxon>Ascomycota</taxon>
        <taxon>Pezizomycotina</taxon>
        <taxon>Sordariomycetes</taxon>
        <taxon>Sordariomycetidae</taxon>
        <taxon>Magnaporthales</taxon>
        <taxon>Magnaporthaceae</taxon>
        <taxon>Magnaporthiopsis</taxon>
    </lineage>
</organism>
<dbReference type="eggNOG" id="ENOG502RN8C">
    <property type="taxonomic scope" value="Eukaryota"/>
</dbReference>
<accession>A0A0C4E113</accession>
<keyword evidence="2" id="KW-0732">Signal</keyword>
<reference evidence="3" key="3">
    <citation type="submission" date="2011-03" db="EMBL/GenBank/DDBJ databases">
        <title>Annotation of Magnaporthe poae ATCC 64411.</title>
        <authorList>
            <person name="Ma L.-J."/>
            <person name="Dead R."/>
            <person name="Young S.K."/>
            <person name="Zeng Q."/>
            <person name="Gargeya S."/>
            <person name="Fitzgerald M."/>
            <person name="Haas B."/>
            <person name="Abouelleil A."/>
            <person name="Alvarado L."/>
            <person name="Arachchi H.M."/>
            <person name="Berlin A."/>
            <person name="Brown A."/>
            <person name="Chapman S.B."/>
            <person name="Chen Z."/>
            <person name="Dunbar C."/>
            <person name="Freedman E."/>
            <person name="Gearin G."/>
            <person name="Gellesch M."/>
            <person name="Goldberg J."/>
            <person name="Griggs A."/>
            <person name="Gujja S."/>
            <person name="Heiman D."/>
            <person name="Howarth C."/>
            <person name="Larson L."/>
            <person name="Lui A."/>
            <person name="MacDonald P.J.P."/>
            <person name="Mehta T."/>
            <person name="Montmayeur A."/>
            <person name="Murphy C."/>
            <person name="Neiman D."/>
            <person name="Pearson M."/>
            <person name="Priest M."/>
            <person name="Roberts A."/>
            <person name="Saif S."/>
            <person name="Shea T."/>
            <person name="Shenoy N."/>
            <person name="Sisk P."/>
            <person name="Stolte C."/>
            <person name="Sykes S."/>
            <person name="Yandava C."/>
            <person name="Wortman J."/>
            <person name="Nusbaum C."/>
            <person name="Birren B."/>
        </authorList>
    </citation>
    <scope>NUCLEOTIDE SEQUENCE</scope>
    <source>
        <strain evidence="3">ATCC 64411</strain>
    </source>
</reference>
<evidence type="ECO:0000256" key="1">
    <source>
        <dbReference type="SAM" id="MobiDB-lite"/>
    </source>
</evidence>
<dbReference type="OrthoDB" id="3561078at2759"/>
<proteinExistence type="predicted"/>
<feature type="region of interest" description="Disordered" evidence="1">
    <location>
        <begin position="168"/>
        <end position="227"/>
    </location>
</feature>
<evidence type="ECO:0000256" key="2">
    <source>
        <dbReference type="SAM" id="SignalP"/>
    </source>
</evidence>
<evidence type="ECO:0000313" key="5">
    <source>
        <dbReference type="Proteomes" id="UP000011715"/>
    </source>
</evidence>
<reference evidence="4" key="4">
    <citation type="journal article" date="2015" name="G3 (Bethesda)">
        <title>Genome sequences of three phytopathogenic species of the Magnaporthaceae family of fungi.</title>
        <authorList>
            <person name="Okagaki L.H."/>
            <person name="Nunes C.C."/>
            <person name="Sailsbery J."/>
            <person name="Clay B."/>
            <person name="Brown D."/>
            <person name="John T."/>
            <person name="Oh Y."/>
            <person name="Young N."/>
            <person name="Fitzgerald M."/>
            <person name="Haas B.J."/>
            <person name="Zeng Q."/>
            <person name="Young S."/>
            <person name="Adiconis X."/>
            <person name="Fan L."/>
            <person name="Levin J.Z."/>
            <person name="Mitchell T.K."/>
            <person name="Okubara P.A."/>
            <person name="Farman M.L."/>
            <person name="Kohn L.M."/>
            <person name="Birren B."/>
            <person name="Ma L.-J."/>
            <person name="Dean R.A."/>
        </authorList>
    </citation>
    <scope>NUCLEOTIDE SEQUENCE</scope>
    <source>
        <strain evidence="4">ATCC 64411 / 73-15</strain>
    </source>
</reference>
<name>A0A0C4E113_MAGP6</name>